<keyword evidence="6 9" id="KW-1133">Transmembrane helix</keyword>
<comment type="similarity">
    <text evidence="2">Belongs to the major facilitator superfamily. Sugar transporter (TC 2.A.1.1) family.</text>
</comment>
<dbReference type="NCBIfam" id="TIGR00879">
    <property type="entry name" value="SP"/>
    <property type="match status" value="2"/>
</dbReference>
<dbReference type="Gene3D" id="1.20.1250.20">
    <property type="entry name" value="MFS general substrate transporter like domains"/>
    <property type="match status" value="3"/>
</dbReference>
<dbReference type="AlphaFoldDB" id="A0A6L0XYC2"/>
<accession>A0A6L0XYC2</accession>
<dbReference type="InterPro" id="IPR020846">
    <property type="entry name" value="MFS_dom"/>
</dbReference>
<feature type="transmembrane region" description="Helical" evidence="9">
    <location>
        <begin position="443"/>
        <end position="463"/>
    </location>
</feature>
<evidence type="ECO:0000256" key="9">
    <source>
        <dbReference type="SAM" id="Phobius"/>
    </source>
</evidence>
<dbReference type="EMBL" id="LR812966">
    <property type="protein sequence ID" value="CAC9529732.1"/>
    <property type="molecule type" value="Genomic_DNA"/>
</dbReference>
<reference evidence="11" key="1">
    <citation type="submission" date="2020-06" db="EMBL/GenBank/DDBJ databases">
        <authorList>
            <person name="Gonzalez-de la Fuente S."/>
            <person name="Peiro-Pastor R."/>
            <person name="Rastrojo A."/>
            <person name="Moreno J."/>
            <person name="Carrasco-Ramiro F."/>
            <person name="Requena JM."/>
            <person name="Aguado B."/>
        </authorList>
    </citation>
    <scope>NUCLEOTIDE SEQUENCE</scope>
</reference>
<dbReference type="InterPro" id="IPR003663">
    <property type="entry name" value="Sugar/inositol_transpt"/>
</dbReference>
<feature type="transmembrane region" description="Helical" evidence="9">
    <location>
        <begin position="311"/>
        <end position="333"/>
    </location>
</feature>
<feature type="region of interest" description="Disordered" evidence="8">
    <location>
        <begin position="68"/>
        <end position="98"/>
    </location>
</feature>
<evidence type="ECO:0000256" key="4">
    <source>
        <dbReference type="ARBA" id="ARBA00022597"/>
    </source>
</evidence>
<feature type="domain" description="Major facilitator superfamily (MFS) profile" evidence="10">
    <location>
        <begin position="110"/>
        <end position="697"/>
    </location>
</feature>
<feature type="transmembrane region" description="Helical" evidence="9">
    <location>
        <begin position="472"/>
        <end position="494"/>
    </location>
</feature>
<organism evidence="11 12">
    <name type="scientific">Leishmania infantum</name>
    <dbReference type="NCBI Taxonomy" id="5671"/>
    <lineage>
        <taxon>Eukaryota</taxon>
        <taxon>Discoba</taxon>
        <taxon>Euglenozoa</taxon>
        <taxon>Kinetoplastea</taxon>
        <taxon>Metakinetoplastina</taxon>
        <taxon>Trypanosomatida</taxon>
        <taxon>Trypanosomatidae</taxon>
        <taxon>Leishmaniinae</taxon>
        <taxon>Leishmania</taxon>
    </lineage>
</organism>
<dbReference type="InterPro" id="IPR005828">
    <property type="entry name" value="MFS_sugar_transport-like"/>
</dbReference>
<evidence type="ECO:0000256" key="8">
    <source>
        <dbReference type="SAM" id="MobiDB-lite"/>
    </source>
</evidence>
<proteinExistence type="inferred from homology"/>
<evidence type="ECO:0000313" key="11">
    <source>
        <dbReference type="EMBL" id="CAC9529732.1"/>
    </source>
</evidence>
<name>A0A6L0XYC2_LEIIN</name>
<keyword evidence="5 9" id="KW-0812">Transmembrane</keyword>
<feature type="transmembrane region" description="Helical" evidence="9">
    <location>
        <begin position="675"/>
        <end position="693"/>
    </location>
</feature>
<dbReference type="GO" id="GO:0015149">
    <property type="term" value="F:hexose transmembrane transporter activity"/>
    <property type="evidence" value="ECO:0007669"/>
    <property type="project" value="TreeGrafter"/>
</dbReference>
<dbReference type="PANTHER" id="PTHR23503:SF8">
    <property type="entry name" value="FACILITATED GLUCOSE TRANSPORTER PROTEIN 1"/>
    <property type="match status" value="1"/>
</dbReference>
<comment type="subcellular location">
    <subcellularLocation>
        <location evidence="1">Membrane</location>
        <topology evidence="1">Multi-pass membrane protein</topology>
    </subcellularLocation>
</comment>
<feature type="region of interest" description="Disordered" evidence="8">
    <location>
        <begin position="1"/>
        <end position="30"/>
    </location>
</feature>
<evidence type="ECO:0000256" key="6">
    <source>
        <dbReference type="ARBA" id="ARBA00022989"/>
    </source>
</evidence>
<dbReference type="InterPro" id="IPR045263">
    <property type="entry name" value="GLUT"/>
</dbReference>
<keyword evidence="7 9" id="KW-0472">Membrane</keyword>
<feature type="transmembrane region" description="Helical" evidence="9">
    <location>
        <begin position="353"/>
        <end position="371"/>
    </location>
</feature>
<dbReference type="PROSITE" id="PS50850">
    <property type="entry name" value="MFS"/>
    <property type="match status" value="1"/>
</dbReference>
<dbReference type="GO" id="GO:0016020">
    <property type="term" value="C:membrane"/>
    <property type="evidence" value="ECO:0007669"/>
    <property type="project" value="UniProtKB-SubCell"/>
</dbReference>
<evidence type="ECO:0000256" key="5">
    <source>
        <dbReference type="ARBA" id="ARBA00022692"/>
    </source>
</evidence>
<feature type="transmembrane region" description="Helical" evidence="9">
    <location>
        <begin position="563"/>
        <end position="584"/>
    </location>
</feature>
<dbReference type="InterPro" id="IPR036259">
    <property type="entry name" value="MFS_trans_sf"/>
</dbReference>
<dbReference type="SUPFAM" id="SSF103473">
    <property type="entry name" value="MFS general substrate transporter"/>
    <property type="match status" value="2"/>
</dbReference>
<keyword evidence="3" id="KW-0813">Transport</keyword>
<evidence type="ECO:0000256" key="3">
    <source>
        <dbReference type="ARBA" id="ARBA00022448"/>
    </source>
</evidence>
<evidence type="ECO:0000256" key="2">
    <source>
        <dbReference type="ARBA" id="ARBA00010992"/>
    </source>
</evidence>
<feature type="transmembrane region" description="Helical" evidence="9">
    <location>
        <begin position="534"/>
        <end position="554"/>
    </location>
</feature>
<dbReference type="Pfam" id="PF00083">
    <property type="entry name" value="Sugar_tr"/>
    <property type="match status" value="2"/>
</dbReference>
<dbReference type="PRINTS" id="PR00171">
    <property type="entry name" value="SUGRTRNSPORT"/>
</dbReference>
<feature type="transmembrane region" description="Helical" evidence="9">
    <location>
        <begin position="596"/>
        <end position="620"/>
    </location>
</feature>
<evidence type="ECO:0000313" key="12">
    <source>
        <dbReference type="Proteomes" id="UP000255414"/>
    </source>
</evidence>
<feature type="transmembrane region" description="Helical" evidence="9">
    <location>
        <begin position="221"/>
        <end position="240"/>
    </location>
</feature>
<gene>
    <name evidence="11" type="ORF">LINF_330008300</name>
</gene>
<evidence type="ECO:0000256" key="1">
    <source>
        <dbReference type="ARBA" id="ARBA00004141"/>
    </source>
</evidence>
<feature type="transmembrane region" description="Helical" evidence="9">
    <location>
        <begin position="632"/>
        <end position="655"/>
    </location>
</feature>
<evidence type="ECO:0000256" key="7">
    <source>
        <dbReference type="ARBA" id="ARBA00023136"/>
    </source>
</evidence>
<dbReference type="VEuPathDB" id="TriTrypDB:LINF_330008300"/>
<feature type="compositionally biased region" description="Basic and acidic residues" evidence="8">
    <location>
        <begin position="10"/>
        <end position="20"/>
    </location>
</feature>
<keyword evidence="4" id="KW-0762">Sugar transport</keyword>
<evidence type="ECO:0000259" key="10">
    <source>
        <dbReference type="PROSITE" id="PS50850"/>
    </source>
</evidence>
<sequence>MGSPNDKEEEGTREPFHSLEVRGQVPAASALTSMISTNMSPKEQLSNGKSITQANADLPLISAAADSPSMTLKKRSSAPELPTSLDEDEEEDSPQPLSNTPFFSMKNLIVATPIILTPLLYGYNLGFVGPYSTMYGYASNCQLYNAKKSCETLTAAKCRWFNASTYVSNTTYGEVCGWADRTTCFLKYSDEAGCLSDSACKWSYSANTCGNQVGYSSIQSGVFAGSLVIGSTMGALMGGYLTKRLDYCKSFLFIGLLSVIGNVLTHVATGLFHYWVLFVARIVLGFPLGWQSITSSHYTDKFAPANHAKTLGTLFQVSVSTGIFVTSFFGLVLGNTIQYDAASNANTMGRMQGLVSVSTLLSIFVVFLPLITKDGYSKSRRGDYEGENSEDASRKAAEEYTMTQMIGPILNGVAMGCVTQLTGINANMNFAPTIMSNLGLQPLVGNIIVMAWNMLATFCVIPLSRRFSMRTLFLFCGFVGSLCCVSCASGVPALQVDKHKRHDGHLTCVTQLTGINANMNFAPTIMSNLGLQPLVGNIIVMAWNMLATFCVIPLSRRFSMRTLFLFCAFVGSLCCVFLGGIPVYPGVTKSDKAISGIAITGIAIFIALYEMGVGPCFYVLAVDVFPESFRPIGSSITVGVMFIFNLIINICYPIATEGISGGPSGNPNKGQAVAFIFFGCIGVVACVIEYFFLQPWVEPEAKMTDDLDGAAVPEGKHD</sequence>
<protein>
    <submittedName>
        <fullName evidence="11">Glucose_transporter/membrane_transporter_D2_-_putative</fullName>
    </submittedName>
</protein>
<dbReference type="Proteomes" id="UP000255414">
    <property type="component" value="Chromosome 33"/>
</dbReference>
<dbReference type="PANTHER" id="PTHR23503">
    <property type="entry name" value="SOLUTE CARRIER FAMILY 2"/>
    <property type="match status" value="1"/>
</dbReference>